<dbReference type="SUPFAM" id="SSF82771">
    <property type="entry name" value="GIY-YIG endonuclease"/>
    <property type="match status" value="1"/>
</dbReference>
<dbReference type="InterPro" id="IPR000305">
    <property type="entry name" value="GIY-YIG_endonuc"/>
</dbReference>
<dbReference type="InterPro" id="IPR050190">
    <property type="entry name" value="UPF0213_domain"/>
</dbReference>
<feature type="domain" description="GIY-YIG" evidence="2">
    <location>
        <begin position="1"/>
        <end position="75"/>
    </location>
</feature>
<evidence type="ECO:0000313" key="4">
    <source>
        <dbReference type="Proteomes" id="UP000231098"/>
    </source>
</evidence>
<protein>
    <submittedName>
        <fullName evidence="3">Excinuclease ABC subunit C</fullName>
    </submittedName>
</protein>
<dbReference type="Gene3D" id="3.40.1440.10">
    <property type="entry name" value="GIY-YIG endonuclease"/>
    <property type="match status" value="1"/>
</dbReference>
<gene>
    <name evidence="3" type="ORF">COT51_01115</name>
</gene>
<accession>A0A2H0XA51</accession>
<evidence type="ECO:0000256" key="1">
    <source>
        <dbReference type="ARBA" id="ARBA00007435"/>
    </source>
</evidence>
<comment type="similarity">
    <text evidence="1">Belongs to the UPF0213 family.</text>
</comment>
<dbReference type="PANTHER" id="PTHR34477:SF1">
    <property type="entry name" value="UPF0213 PROTEIN YHBQ"/>
    <property type="match status" value="1"/>
</dbReference>
<dbReference type="PANTHER" id="PTHR34477">
    <property type="entry name" value="UPF0213 PROTEIN YHBQ"/>
    <property type="match status" value="1"/>
</dbReference>
<dbReference type="Pfam" id="PF01541">
    <property type="entry name" value="GIY-YIG"/>
    <property type="match status" value="1"/>
</dbReference>
<dbReference type="InterPro" id="IPR035901">
    <property type="entry name" value="GIY-YIG_endonuc_sf"/>
</dbReference>
<evidence type="ECO:0000259" key="2">
    <source>
        <dbReference type="PROSITE" id="PS50164"/>
    </source>
</evidence>
<proteinExistence type="inferred from homology"/>
<dbReference type="EMBL" id="PEYV01000021">
    <property type="protein sequence ID" value="PIS21741.1"/>
    <property type="molecule type" value="Genomic_DNA"/>
</dbReference>
<dbReference type="AlphaFoldDB" id="A0A2H0XA51"/>
<comment type="caution">
    <text evidence="3">The sequence shown here is derived from an EMBL/GenBank/DDBJ whole genome shotgun (WGS) entry which is preliminary data.</text>
</comment>
<name>A0A2H0XA51_UNCKA</name>
<sequence length="80" mass="9452">MYYVYLLKLSNGDFYTGSTPDVRIRLREHEDGVCLSTRNFRPLTLVWFCSFPSRMQARRFEEYLKTGSGQAFRNKRLTCG</sequence>
<organism evidence="3 4">
    <name type="scientific">candidate division WWE3 bacterium CG08_land_8_20_14_0_20_41_15</name>
    <dbReference type="NCBI Taxonomy" id="1975086"/>
    <lineage>
        <taxon>Bacteria</taxon>
        <taxon>Katanobacteria</taxon>
    </lineage>
</organism>
<dbReference type="PROSITE" id="PS50164">
    <property type="entry name" value="GIY_YIG"/>
    <property type="match status" value="1"/>
</dbReference>
<dbReference type="Proteomes" id="UP000231098">
    <property type="component" value="Unassembled WGS sequence"/>
</dbReference>
<reference evidence="4" key="1">
    <citation type="submission" date="2017-09" db="EMBL/GenBank/DDBJ databases">
        <title>Depth-based differentiation of microbial function through sediment-hosted aquifers and enrichment of novel symbionts in the deep terrestrial subsurface.</title>
        <authorList>
            <person name="Probst A.J."/>
            <person name="Ladd B."/>
            <person name="Jarett J.K."/>
            <person name="Geller-Mcgrath D.E."/>
            <person name="Sieber C.M.K."/>
            <person name="Emerson J.B."/>
            <person name="Anantharaman K."/>
            <person name="Thomas B.C."/>
            <person name="Malmstrom R."/>
            <person name="Stieglmeier M."/>
            <person name="Klingl A."/>
            <person name="Woyke T."/>
            <person name="Ryan C.M."/>
            <person name="Banfield J.F."/>
        </authorList>
    </citation>
    <scope>NUCLEOTIDE SEQUENCE [LARGE SCALE GENOMIC DNA]</scope>
</reference>
<evidence type="ECO:0000313" key="3">
    <source>
        <dbReference type="EMBL" id="PIS21741.1"/>
    </source>
</evidence>